<evidence type="ECO:0000256" key="1">
    <source>
        <dbReference type="ARBA" id="ARBA00004651"/>
    </source>
</evidence>
<evidence type="ECO:0000256" key="8">
    <source>
        <dbReference type="SAM" id="MobiDB-lite"/>
    </source>
</evidence>
<keyword evidence="12" id="KW-1185">Reference proteome</keyword>
<feature type="compositionally biased region" description="Polar residues" evidence="8">
    <location>
        <begin position="446"/>
        <end position="456"/>
    </location>
</feature>
<gene>
    <name evidence="11" type="primary">oatA_2</name>
    <name evidence="11" type="ORF">KCJAJFAP_01039</name>
</gene>
<feature type="transmembrane region" description="Helical" evidence="9">
    <location>
        <begin position="148"/>
        <end position="170"/>
    </location>
</feature>
<feature type="transmembrane region" description="Helical" evidence="9">
    <location>
        <begin position="347"/>
        <end position="364"/>
    </location>
</feature>
<dbReference type="InterPro" id="IPR050879">
    <property type="entry name" value="Acyltransferase_3"/>
</dbReference>
<feature type="transmembrane region" description="Helical" evidence="9">
    <location>
        <begin position="87"/>
        <end position="106"/>
    </location>
</feature>
<feature type="transmembrane region" description="Helical" evidence="9">
    <location>
        <begin position="177"/>
        <end position="198"/>
    </location>
</feature>
<dbReference type="InterPro" id="IPR002656">
    <property type="entry name" value="Acyl_transf_3_dom"/>
</dbReference>
<name>A0A5K1JCN4_9ACTN</name>
<reference evidence="11 12" key="1">
    <citation type="submission" date="2019-10" db="EMBL/GenBank/DDBJ databases">
        <authorList>
            <person name="Wolf R A."/>
        </authorList>
    </citation>
    <scope>NUCLEOTIDE SEQUENCE [LARGE SCALE GENOMIC DNA]</scope>
    <source>
        <strain evidence="11">Collinsella_aerofaciens_MC2</strain>
    </source>
</reference>
<dbReference type="Proteomes" id="UP000361836">
    <property type="component" value="Unassembled WGS sequence"/>
</dbReference>
<keyword evidence="7 11" id="KW-0012">Acyltransferase</keyword>
<accession>A0A5K1JCN4</accession>
<comment type="subcellular location">
    <subcellularLocation>
        <location evidence="1">Cell membrane</location>
        <topology evidence="1">Multi-pass membrane protein</topology>
    </subcellularLocation>
</comment>
<evidence type="ECO:0000256" key="6">
    <source>
        <dbReference type="ARBA" id="ARBA00023136"/>
    </source>
</evidence>
<dbReference type="AlphaFoldDB" id="A0A5K1JCN4"/>
<evidence type="ECO:0000256" key="3">
    <source>
        <dbReference type="ARBA" id="ARBA00022679"/>
    </source>
</evidence>
<keyword evidence="5 9" id="KW-1133">Transmembrane helix</keyword>
<keyword evidence="2" id="KW-1003">Cell membrane</keyword>
<evidence type="ECO:0000313" key="11">
    <source>
        <dbReference type="EMBL" id="VWM01973.1"/>
    </source>
</evidence>
<proteinExistence type="predicted"/>
<evidence type="ECO:0000256" key="9">
    <source>
        <dbReference type="SAM" id="Phobius"/>
    </source>
</evidence>
<evidence type="ECO:0000259" key="10">
    <source>
        <dbReference type="Pfam" id="PF01757"/>
    </source>
</evidence>
<dbReference type="GO" id="GO:0005886">
    <property type="term" value="C:plasma membrane"/>
    <property type="evidence" value="ECO:0007669"/>
    <property type="project" value="UniProtKB-SubCell"/>
</dbReference>
<dbReference type="SUPFAM" id="SSF52266">
    <property type="entry name" value="SGNH hydrolase"/>
    <property type="match status" value="1"/>
</dbReference>
<evidence type="ECO:0000256" key="4">
    <source>
        <dbReference type="ARBA" id="ARBA00022692"/>
    </source>
</evidence>
<feature type="transmembrane region" description="Helical" evidence="9">
    <location>
        <begin position="20"/>
        <end position="38"/>
    </location>
</feature>
<evidence type="ECO:0000256" key="5">
    <source>
        <dbReference type="ARBA" id="ARBA00022989"/>
    </source>
</evidence>
<dbReference type="InterPro" id="IPR036514">
    <property type="entry name" value="SGNH_hydro_sf"/>
</dbReference>
<dbReference type="PANTHER" id="PTHR23028:SF53">
    <property type="entry name" value="ACYL_TRANSF_3 DOMAIN-CONTAINING PROTEIN"/>
    <property type="match status" value="1"/>
</dbReference>
<dbReference type="GO" id="GO:0016747">
    <property type="term" value="F:acyltransferase activity, transferring groups other than amino-acyl groups"/>
    <property type="evidence" value="ECO:0007669"/>
    <property type="project" value="InterPro"/>
</dbReference>
<feature type="transmembrane region" description="Helical" evidence="9">
    <location>
        <begin position="213"/>
        <end position="231"/>
    </location>
</feature>
<evidence type="ECO:0000256" key="7">
    <source>
        <dbReference type="ARBA" id="ARBA00023315"/>
    </source>
</evidence>
<evidence type="ECO:0000313" key="12">
    <source>
        <dbReference type="Proteomes" id="UP000361836"/>
    </source>
</evidence>
<keyword evidence="6 9" id="KW-0472">Membrane</keyword>
<dbReference type="RefSeq" id="WP_152077121.1">
    <property type="nucleotide sequence ID" value="NZ_CAAKNU010000054.1"/>
</dbReference>
<keyword evidence="3 11" id="KW-0808">Transferase</keyword>
<feature type="transmembrane region" description="Helical" evidence="9">
    <location>
        <begin position="319"/>
        <end position="335"/>
    </location>
</feature>
<dbReference type="Pfam" id="PF01757">
    <property type="entry name" value="Acyl_transf_3"/>
    <property type="match status" value="1"/>
</dbReference>
<feature type="domain" description="Acyltransferase 3" evidence="10">
    <location>
        <begin position="20"/>
        <end position="360"/>
    </location>
</feature>
<evidence type="ECO:0000256" key="2">
    <source>
        <dbReference type="ARBA" id="ARBA00022475"/>
    </source>
</evidence>
<dbReference type="EMBL" id="CABWIE010000036">
    <property type="protein sequence ID" value="VWM01973.1"/>
    <property type="molecule type" value="Genomic_DNA"/>
</dbReference>
<dbReference type="EC" id="2.3.1.-" evidence="11"/>
<dbReference type="PANTHER" id="PTHR23028">
    <property type="entry name" value="ACETYLTRANSFERASE"/>
    <property type="match status" value="1"/>
</dbReference>
<feature type="transmembrane region" description="Helical" evidence="9">
    <location>
        <begin position="275"/>
        <end position="298"/>
    </location>
</feature>
<feature type="transmembrane region" description="Helical" evidence="9">
    <location>
        <begin position="384"/>
        <end position="406"/>
    </location>
</feature>
<feature type="compositionally biased region" description="Basic and acidic residues" evidence="8">
    <location>
        <begin position="457"/>
        <end position="471"/>
    </location>
</feature>
<sequence>MQNTPTGAAHAAPQRNQRIVALDGLRALAIAGVVLYHLRPSRLTGGFLGVTLFFTLSGYLATKSIMRATARDGFSYPRYICRRIARMMPPIVVTIALTAIATYIAAPSLLPKVQQDALPSALFLSNWFYIFRNVSYFAAAGLPSPLTQLWFCAVTMQFYLVWPVILMALCSKTRSRNTAIGITIAFALVSTAAMALMFNPTADTSRVCYGTDARAAELLCGALAAIAAPRLREMLSGDIHTPGANKGISKVNAISIAWLIAVIAGALMLTGESAWLYRGGFLLFALVTGLLIICVQNTECIVRRLLSAKPLIWLGQRSFSVYLVHYPLLLLMNPATRTTRIAWWEQVLQLVLILAVAEVFYRFVERPWSHKPAQQDSAARKHALAPAMVLPALGAACVAALAFAPLDWAGIATARAEQLRPELAQNATSSQDNGANIKGAEPASGKDSQPSNTASDDATKQKPKEGPIAEKVPKNLDWKSFTYDKATGTCDARVLMIGDSVTAGAQPGIQTVLPNAHIDGVVSRQFYTFQDVYAQDSANYDPSVVICALGTNGLIRDPQQVQDVINAVGGKPIYFVTVRVPLDLQDRNNQTIRDVCAQNDNAGVIDWNGASEGHSEYLVDDGTHLTQAGIDTYAALIRQAICGH</sequence>
<feature type="transmembrane region" description="Helical" evidence="9">
    <location>
        <begin position="251"/>
        <end position="269"/>
    </location>
</feature>
<keyword evidence="4 9" id="KW-0812">Transmembrane</keyword>
<feature type="transmembrane region" description="Helical" evidence="9">
    <location>
        <begin position="44"/>
        <end position="66"/>
    </location>
</feature>
<dbReference type="Gene3D" id="3.40.50.1110">
    <property type="entry name" value="SGNH hydrolase"/>
    <property type="match status" value="1"/>
</dbReference>
<organism evidence="11 12">
    <name type="scientific">Collinsella aerofaciens</name>
    <dbReference type="NCBI Taxonomy" id="74426"/>
    <lineage>
        <taxon>Bacteria</taxon>
        <taxon>Bacillati</taxon>
        <taxon>Actinomycetota</taxon>
        <taxon>Coriobacteriia</taxon>
        <taxon>Coriobacteriales</taxon>
        <taxon>Coriobacteriaceae</taxon>
        <taxon>Collinsella</taxon>
    </lineage>
</organism>
<feature type="region of interest" description="Disordered" evidence="8">
    <location>
        <begin position="426"/>
        <end position="471"/>
    </location>
</feature>
<dbReference type="GO" id="GO:0009103">
    <property type="term" value="P:lipopolysaccharide biosynthetic process"/>
    <property type="evidence" value="ECO:0007669"/>
    <property type="project" value="TreeGrafter"/>
</dbReference>
<protein>
    <submittedName>
        <fullName evidence="11">O-acetyltransferase OatA</fullName>
        <ecNumber evidence="11">2.3.1.-</ecNumber>
    </submittedName>
</protein>